<reference evidence="1 2" key="1">
    <citation type="journal article" date="2011" name="J. Bacteriol.">
        <title>Complete genome sequence of the obligate piezophilic hyperthermophilic archaeon Pyrococcus yayanosii CH1.</title>
        <authorList>
            <person name="Jun X."/>
            <person name="Lupeng L."/>
            <person name="Minjuan X."/>
            <person name="Oger P."/>
            <person name="Fengping W."/>
            <person name="Jebbar M."/>
            <person name="Xiang X."/>
        </authorList>
    </citation>
    <scope>NUCLEOTIDE SEQUENCE [LARGE SCALE GENOMIC DNA]</scope>
    <source>
        <strain evidence="2">CH1 / JCM 16557</strain>
    </source>
</reference>
<name>F8AGK8_PYRYC</name>
<dbReference type="KEGG" id="pya:PYCH_02820"/>
<dbReference type="eggNOG" id="arCOG05833">
    <property type="taxonomic scope" value="Archaea"/>
</dbReference>
<gene>
    <name evidence="1" type="ordered locus">PYCH_02820</name>
</gene>
<proteinExistence type="predicted"/>
<organism evidence="1 2">
    <name type="scientific">Pyrococcus yayanosii (strain CH1 / JCM 16557)</name>
    <dbReference type="NCBI Taxonomy" id="529709"/>
    <lineage>
        <taxon>Archaea</taxon>
        <taxon>Methanobacteriati</taxon>
        <taxon>Methanobacteriota</taxon>
        <taxon>Thermococci</taxon>
        <taxon>Thermococcales</taxon>
        <taxon>Thermococcaceae</taxon>
        <taxon>Pyrococcus</taxon>
    </lineage>
</organism>
<dbReference type="OrthoDB" id="100157at2157"/>
<sequence length="136" mass="15465">MRFTRTLVAILFLGAFLFGSYPLRWICVLLTGIMLFVMLLGSYEGKAVRVPAGRVRRRDDFKRLTDIVRRARPSKGTVARKLIEDRIAEIYANLGRSHEDIRENPPEALRVLRSYDDFLAGLEKALELVGADLNEG</sequence>
<evidence type="ECO:0000313" key="2">
    <source>
        <dbReference type="Proteomes" id="UP000008386"/>
    </source>
</evidence>
<dbReference type="RefSeq" id="WP_013905037.1">
    <property type="nucleotide sequence ID" value="NC_015680.1"/>
</dbReference>
<keyword evidence="2" id="KW-1185">Reference proteome</keyword>
<dbReference type="HOGENOM" id="CLU_147803_0_0_2"/>
<dbReference type="EMBL" id="CP002779">
    <property type="protein sequence ID" value="AEH23979.1"/>
    <property type="molecule type" value="Genomic_DNA"/>
</dbReference>
<dbReference type="AlphaFoldDB" id="F8AGK8"/>
<accession>F8AGK8</accession>
<dbReference type="STRING" id="529709.PYCH_02820"/>
<evidence type="ECO:0000313" key="1">
    <source>
        <dbReference type="EMBL" id="AEH23979.1"/>
    </source>
</evidence>
<protein>
    <submittedName>
        <fullName evidence="1">Uncharacterized protein</fullName>
    </submittedName>
</protein>
<dbReference type="Proteomes" id="UP000008386">
    <property type="component" value="Chromosome"/>
</dbReference>
<dbReference type="GeneID" id="10836859"/>